<feature type="transmembrane region" description="Helical" evidence="6">
    <location>
        <begin position="256"/>
        <end position="279"/>
    </location>
</feature>
<keyword evidence="3 6" id="KW-0812">Transmembrane</keyword>
<evidence type="ECO:0000256" key="2">
    <source>
        <dbReference type="ARBA" id="ARBA00008130"/>
    </source>
</evidence>
<evidence type="ECO:0000313" key="8">
    <source>
        <dbReference type="Proteomes" id="UP000694255"/>
    </source>
</evidence>
<evidence type="ECO:0000256" key="5">
    <source>
        <dbReference type="ARBA" id="ARBA00023136"/>
    </source>
</evidence>
<name>A0A8J5V580_9ASCO</name>
<feature type="transmembrane region" description="Helical" evidence="6">
    <location>
        <begin position="162"/>
        <end position="182"/>
    </location>
</feature>
<accession>A0A8J5V580</accession>
<dbReference type="InterPro" id="IPR043476">
    <property type="entry name" value="Yro2-like_7TM"/>
</dbReference>
<gene>
    <name evidence="7" type="ORF">J8A68_000604</name>
</gene>
<sequence>MLSVFDKNKSLGTLDGIVKKFPVDINGPSSNVTIRLTEDGSAWLATPFCIFAVLMIFHGFMYVFTKDKRKPSKTLLLIPLLINSIMTYAYFTYASDLGSTGVPVELTHAGTGIRQVFYSKFIAWFLTWPLVLISFEITSHTSSNTDNETDFVTRVIQLFQNVFIKLVYIEIFIVLFLIGALVETTYKWGYFTFGVCALLFVSYLVCVDVHRSFLSDAPTSKWGNYLVYFTLFIWHLYPISWGLSEGGNVIQPDSEAVFYGILDLINFGIVPTALTWISVRNINEECFRNGVGNGCPCNCRNKELESIPTGQSGDTAVGAYGRYANDETV</sequence>
<dbReference type="InterPro" id="IPR001425">
    <property type="entry name" value="Arc/bac/fun_rhodopsins"/>
</dbReference>
<dbReference type="GO" id="GO:0005886">
    <property type="term" value="C:plasma membrane"/>
    <property type="evidence" value="ECO:0007669"/>
    <property type="project" value="TreeGrafter"/>
</dbReference>
<comment type="caution">
    <text evidence="7">The sequence shown here is derived from an EMBL/GenBank/DDBJ whole genome shotgun (WGS) entry which is preliminary data.</text>
</comment>
<dbReference type="SMART" id="SM01021">
    <property type="entry name" value="Bac_rhodopsin"/>
    <property type="match status" value="1"/>
</dbReference>
<evidence type="ECO:0000256" key="1">
    <source>
        <dbReference type="ARBA" id="ARBA00004141"/>
    </source>
</evidence>
<reference evidence="7 8" key="1">
    <citation type="journal article" date="2021" name="DNA Res.">
        <title>Genome analysis of Candida subhashii reveals its hybrid nature and dual mitochondrial genome conformations.</title>
        <authorList>
            <person name="Mixao V."/>
            <person name="Hegedusova E."/>
            <person name="Saus E."/>
            <person name="Pryszcz L.P."/>
            <person name="Cillingova A."/>
            <person name="Nosek J."/>
            <person name="Gabaldon T."/>
        </authorList>
    </citation>
    <scope>NUCLEOTIDE SEQUENCE [LARGE SCALE GENOMIC DNA]</scope>
    <source>
        <strain evidence="7 8">CBS 10753</strain>
    </source>
</reference>
<dbReference type="CDD" id="cd15239">
    <property type="entry name" value="7tm_YRO2_fungal-like"/>
    <property type="match status" value="1"/>
</dbReference>
<dbReference type="PANTHER" id="PTHR28286:SF1">
    <property type="entry name" value="30 KDA HEAT SHOCK PROTEIN-RELATED"/>
    <property type="match status" value="1"/>
</dbReference>
<feature type="transmembrane region" description="Helical" evidence="6">
    <location>
        <begin position="75"/>
        <end position="95"/>
    </location>
</feature>
<protein>
    <submittedName>
        <fullName evidence="7">HSP31</fullName>
    </submittedName>
</protein>
<feature type="transmembrane region" description="Helical" evidence="6">
    <location>
        <begin position="222"/>
        <end position="244"/>
    </location>
</feature>
<comment type="similarity">
    <text evidence="2">Belongs to the archaeal/bacterial/fungal opsin family.</text>
</comment>
<proteinExistence type="inferred from homology"/>
<keyword evidence="5 6" id="KW-0472">Membrane</keyword>
<dbReference type="FunFam" id="1.20.1070.10:FF:000160">
    <property type="entry name" value="Related to Opsin-1"/>
    <property type="match status" value="1"/>
</dbReference>
<evidence type="ECO:0000256" key="4">
    <source>
        <dbReference type="ARBA" id="ARBA00022989"/>
    </source>
</evidence>
<feature type="transmembrane region" description="Helical" evidence="6">
    <location>
        <begin position="188"/>
        <end position="210"/>
    </location>
</feature>
<dbReference type="PANTHER" id="PTHR28286">
    <property type="match status" value="1"/>
</dbReference>
<evidence type="ECO:0000313" key="7">
    <source>
        <dbReference type="EMBL" id="KAG7665779.1"/>
    </source>
</evidence>
<dbReference type="GeneID" id="73467405"/>
<dbReference type="EMBL" id="JAGSYN010000046">
    <property type="protein sequence ID" value="KAG7665779.1"/>
    <property type="molecule type" value="Genomic_DNA"/>
</dbReference>
<dbReference type="Proteomes" id="UP000694255">
    <property type="component" value="Unassembled WGS sequence"/>
</dbReference>
<keyword evidence="4 6" id="KW-1133">Transmembrane helix</keyword>
<comment type="subcellular location">
    <subcellularLocation>
        <location evidence="1">Membrane</location>
        <topology evidence="1">Multi-pass membrane protein</topology>
    </subcellularLocation>
</comment>
<dbReference type="Pfam" id="PF01036">
    <property type="entry name" value="Bac_rhodopsin"/>
    <property type="match status" value="1"/>
</dbReference>
<feature type="transmembrane region" description="Helical" evidence="6">
    <location>
        <begin position="42"/>
        <end position="63"/>
    </location>
</feature>
<evidence type="ECO:0000256" key="3">
    <source>
        <dbReference type="ARBA" id="ARBA00022692"/>
    </source>
</evidence>
<dbReference type="OrthoDB" id="536545at2759"/>
<feature type="transmembrane region" description="Helical" evidence="6">
    <location>
        <begin position="115"/>
        <end position="135"/>
    </location>
</feature>
<dbReference type="GO" id="GO:0005783">
    <property type="term" value="C:endoplasmic reticulum"/>
    <property type="evidence" value="ECO:0007669"/>
    <property type="project" value="TreeGrafter"/>
</dbReference>
<dbReference type="RefSeq" id="XP_049266011.1">
    <property type="nucleotide sequence ID" value="XM_049410192.1"/>
</dbReference>
<organism evidence="7 8">
    <name type="scientific">[Candida] subhashii</name>
    <dbReference type="NCBI Taxonomy" id="561895"/>
    <lineage>
        <taxon>Eukaryota</taxon>
        <taxon>Fungi</taxon>
        <taxon>Dikarya</taxon>
        <taxon>Ascomycota</taxon>
        <taxon>Saccharomycotina</taxon>
        <taxon>Pichiomycetes</taxon>
        <taxon>Debaryomycetaceae</taxon>
        <taxon>Spathaspora</taxon>
    </lineage>
</organism>
<evidence type="ECO:0000256" key="6">
    <source>
        <dbReference type="SAM" id="Phobius"/>
    </source>
</evidence>
<dbReference type="AlphaFoldDB" id="A0A8J5V580"/>
<keyword evidence="8" id="KW-1185">Reference proteome</keyword>